<dbReference type="GO" id="GO:0006581">
    <property type="term" value="P:acetylcholine catabolic process"/>
    <property type="evidence" value="ECO:0007669"/>
    <property type="project" value="TreeGrafter"/>
</dbReference>
<dbReference type="WBParaSite" id="SPAL_0000598700.1">
    <property type="protein sequence ID" value="SPAL_0000598700.1"/>
    <property type="gene ID" value="SPAL_0000598700"/>
</dbReference>
<dbReference type="InterPro" id="IPR050654">
    <property type="entry name" value="AChE-related_enzymes"/>
</dbReference>
<dbReference type="PANTHER" id="PTHR43918">
    <property type="entry name" value="ACETYLCHOLINESTERASE"/>
    <property type="match status" value="1"/>
</dbReference>
<proteinExistence type="inferred from homology"/>
<accession>A0A0N5BJ62</accession>
<dbReference type="PRINTS" id="PR00878">
    <property type="entry name" value="CHOLNESTRASE"/>
</dbReference>
<organism evidence="6 7">
    <name type="scientific">Strongyloides papillosus</name>
    <name type="common">Intestinal threadworm</name>
    <dbReference type="NCBI Taxonomy" id="174720"/>
    <lineage>
        <taxon>Eukaryota</taxon>
        <taxon>Metazoa</taxon>
        <taxon>Ecdysozoa</taxon>
        <taxon>Nematoda</taxon>
        <taxon>Chromadorea</taxon>
        <taxon>Rhabditida</taxon>
        <taxon>Tylenchina</taxon>
        <taxon>Panagrolaimomorpha</taxon>
        <taxon>Strongyloidoidea</taxon>
        <taxon>Strongyloididae</taxon>
        <taxon>Strongyloides</taxon>
    </lineage>
</organism>
<dbReference type="STRING" id="174720.A0A0N5BJ62"/>
<dbReference type="Gene3D" id="3.40.50.1820">
    <property type="entry name" value="alpha/beta hydrolase"/>
    <property type="match status" value="1"/>
</dbReference>
<protein>
    <submittedName>
        <fullName evidence="7">Acetylcholinesterase</fullName>
    </submittedName>
</protein>
<dbReference type="GO" id="GO:0005886">
    <property type="term" value="C:plasma membrane"/>
    <property type="evidence" value="ECO:0007669"/>
    <property type="project" value="TreeGrafter"/>
</dbReference>
<sequence>MCLQFAKKELWKQKMKLFNTKVTEYLGIPFAKPPIGDLRFKSPQPLDEPAWNQTFEADKPANACLQGINMKGFEGMDFFAKKKEQSEDCLQLNMWVPQKPNGAVLVFIFGGGFRFGSPSLDIYNGSVLAAKTRTIVVNLNYRLGIFGLAYMCCGTDVQGNMALLDQQMGMRWVFRNIKFFGGRPNRITLWGYGAGSASATAHLYAKQSHKYFKRIIAGSGVITNIWARNYPQYVDGNVRIGGLAYGCRGNHHDIYECLKKLNESDLLNLNEKFSKISNAPFTYGFHVVKKENVFFQGDIEEKIGTKDMKTDVDIMIGMTNNEGSFFLPTLKDHELFGCAKKDSKLFKYNKNTCKMNKSHYDLFYKYFTNTMECNTTEIELLKEYYYKKDCKKDYRKCALKFLTDVAFGCDILQFARKCAFKIDGYIYFYILDVTSSLVKFPKWVKSVHGAEIEYAFGLPFRKPRLYNKKLLTKAKKFSEKLMKIIGKFAEIGKPGYKWNKLNPYNMKAAKLDFSIIRKKKVKHIKKSITTRCRMINKYTSKYIIH</sequence>
<comment type="similarity">
    <text evidence="1">Belongs to the type-B carboxylesterase/lipase family.</text>
</comment>
<dbReference type="Pfam" id="PF00135">
    <property type="entry name" value="COesterase"/>
    <property type="match status" value="1"/>
</dbReference>
<name>A0A0N5BJ62_STREA</name>
<dbReference type="InterPro" id="IPR000997">
    <property type="entry name" value="Cholinesterase"/>
</dbReference>
<evidence type="ECO:0000256" key="2">
    <source>
        <dbReference type="ARBA" id="ARBA00022487"/>
    </source>
</evidence>
<keyword evidence="4" id="KW-1015">Disulfide bond</keyword>
<reference evidence="7" key="1">
    <citation type="submission" date="2017-02" db="UniProtKB">
        <authorList>
            <consortium name="WormBaseParasite"/>
        </authorList>
    </citation>
    <scope>IDENTIFICATION</scope>
</reference>
<feature type="domain" description="Carboxylesterase type B" evidence="5">
    <location>
        <begin position="18"/>
        <end position="516"/>
    </location>
</feature>
<evidence type="ECO:0000259" key="5">
    <source>
        <dbReference type="Pfam" id="PF00135"/>
    </source>
</evidence>
<evidence type="ECO:0000256" key="3">
    <source>
        <dbReference type="ARBA" id="ARBA00022801"/>
    </source>
</evidence>
<dbReference type="GO" id="GO:0005615">
    <property type="term" value="C:extracellular space"/>
    <property type="evidence" value="ECO:0007669"/>
    <property type="project" value="TreeGrafter"/>
</dbReference>
<dbReference type="AlphaFoldDB" id="A0A0N5BJ62"/>
<keyword evidence="6" id="KW-1185">Reference proteome</keyword>
<dbReference type="PANTHER" id="PTHR43918:SF15">
    <property type="entry name" value="CARBOXYLIC ESTER HYDROLASE"/>
    <property type="match status" value="1"/>
</dbReference>
<dbReference type="SUPFAM" id="SSF53474">
    <property type="entry name" value="alpha/beta-Hydrolases"/>
    <property type="match status" value="1"/>
</dbReference>
<evidence type="ECO:0000313" key="7">
    <source>
        <dbReference type="WBParaSite" id="SPAL_0000598700.1"/>
    </source>
</evidence>
<keyword evidence="3" id="KW-0378">Hydrolase</keyword>
<evidence type="ECO:0000256" key="4">
    <source>
        <dbReference type="ARBA" id="ARBA00023157"/>
    </source>
</evidence>
<keyword evidence="2" id="KW-0719">Serine esterase</keyword>
<dbReference type="InterPro" id="IPR002018">
    <property type="entry name" value="CarbesteraseB"/>
</dbReference>
<evidence type="ECO:0000313" key="6">
    <source>
        <dbReference type="Proteomes" id="UP000046392"/>
    </source>
</evidence>
<dbReference type="GO" id="GO:0003990">
    <property type="term" value="F:acetylcholinesterase activity"/>
    <property type="evidence" value="ECO:0007669"/>
    <property type="project" value="TreeGrafter"/>
</dbReference>
<dbReference type="GO" id="GO:0019695">
    <property type="term" value="P:choline metabolic process"/>
    <property type="evidence" value="ECO:0007669"/>
    <property type="project" value="TreeGrafter"/>
</dbReference>
<dbReference type="InterPro" id="IPR029058">
    <property type="entry name" value="AB_hydrolase_fold"/>
</dbReference>
<dbReference type="ESTHER" id="strea-a0a0n5bj62">
    <property type="family name" value="Cholinesterase-like"/>
</dbReference>
<evidence type="ECO:0000256" key="1">
    <source>
        <dbReference type="ARBA" id="ARBA00005964"/>
    </source>
</evidence>
<dbReference type="Proteomes" id="UP000046392">
    <property type="component" value="Unplaced"/>
</dbReference>